<gene>
    <name evidence="4" type="ORF">SAMN05216252_102429</name>
</gene>
<sequence>MTVVEAAFSGALGAPEGDVETALDAGASAMAAAEAGWDEVGRAVVTAVGGLLRGCRARGWQDADVLRMVRRELRPEHVRLAGRLTADGGGDPAGLLTAYGAAERLDRFTVATTVLELVRLLGRLPGITPLAAPAAASGGTGHPMLRRIRALLAKAESTAFPEEAEALSAKAQHLMARHSVDEALVAGTAPGGGPGARRIGVDRPYEAPKALLLDAVAEANRCRAVWSAEFGFSTVVGWEADLEAVEVLYTSLLVQAEAAMRGGGAPGPAARRPRRKGGGGGDLSRDFRESFLIAYAGRVGERLAAASRDATEEAAQATGATEVLPALAAREVAVGRAADAMFPDTRTQRLRGRDHEGWARGTAAADRAAFHGPAGRDRIERPEA</sequence>
<protein>
    <recommendedName>
        <fullName evidence="6">DUF2786 domain-containing protein</fullName>
    </recommendedName>
</protein>
<keyword evidence="5" id="KW-1185">Reference proteome</keyword>
<proteinExistence type="predicted"/>
<dbReference type="Proteomes" id="UP000198280">
    <property type="component" value="Unassembled WGS sequence"/>
</dbReference>
<dbReference type="InterPro" id="IPR024498">
    <property type="entry name" value="DUF2786"/>
</dbReference>
<dbReference type="EMBL" id="FZOF01000002">
    <property type="protein sequence ID" value="SNS03700.1"/>
    <property type="molecule type" value="Genomic_DNA"/>
</dbReference>
<dbReference type="OrthoDB" id="3508128at2"/>
<name>A0A239B767_9ACTN</name>
<feature type="region of interest" description="Disordered" evidence="1">
    <location>
        <begin position="354"/>
        <end position="384"/>
    </location>
</feature>
<evidence type="ECO:0000313" key="5">
    <source>
        <dbReference type="Proteomes" id="UP000198280"/>
    </source>
</evidence>
<feature type="domain" description="DUF7168" evidence="3">
    <location>
        <begin position="209"/>
        <end position="331"/>
    </location>
</feature>
<evidence type="ECO:0000313" key="4">
    <source>
        <dbReference type="EMBL" id="SNS03700.1"/>
    </source>
</evidence>
<dbReference type="AlphaFoldDB" id="A0A239B767"/>
<feature type="region of interest" description="Disordered" evidence="1">
    <location>
        <begin position="261"/>
        <end position="283"/>
    </location>
</feature>
<dbReference type="RefSeq" id="WP_089222560.1">
    <property type="nucleotide sequence ID" value="NZ_FZOF01000002.1"/>
</dbReference>
<dbReference type="Pfam" id="PF23771">
    <property type="entry name" value="DUF7168"/>
    <property type="match status" value="1"/>
</dbReference>
<dbReference type="Pfam" id="PF10979">
    <property type="entry name" value="DUF2786"/>
    <property type="match status" value="1"/>
</dbReference>
<accession>A0A239B767</accession>
<feature type="domain" description="DUF2786" evidence="2">
    <location>
        <begin position="144"/>
        <end position="182"/>
    </location>
</feature>
<reference evidence="4 5" key="1">
    <citation type="submission" date="2017-06" db="EMBL/GenBank/DDBJ databases">
        <authorList>
            <person name="Kim H.J."/>
            <person name="Triplett B.A."/>
        </authorList>
    </citation>
    <scope>NUCLEOTIDE SEQUENCE [LARGE SCALE GENOMIC DNA]</scope>
    <source>
        <strain evidence="4 5">CGMCC 4.1858</strain>
    </source>
</reference>
<feature type="compositionally biased region" description="Basic and acidic residues" evidence="1">
    <location>
        <begin position="374"/>
        <end position="384"/>
    </location>
</feature>
<evidence type="ECO:0008006" key="6">
    <source>
        <dbReference type="Google" id="ProtNLM"/>
    </source>
</evidence>
<evidence type="ECO:0000259" key="2">
    <source>
        <dbReference type="Pfam" id="PF10979"/>
    </source>
</evidence>
<dbReference type="InterPro" id="IPR055592">
    <property type="entry name" value="DUF7168"/>
</dbReference>
<evidence type="ECO:0000256" key="1">
    <source>
        <dbReference type="SAM" id="MobiDB-lite"/>
    </source>
</evidence>
<organism evidence="4 5">
    <name type="scientific">Actinacidiphila glaucinigra</name>
    <dbReference type="NCBI Taxonomy" id="235986"/>
    <lineage>
        <taxon>Bacteria</taxon>
        <taxon>Bacillati</taxon>
        <taxon>Actinomycetota</taxon>
        <taxon>Actinomycetes</taxon>
        <taxon>Kitasatosporales</taxon>
        <taxon>Streptomycetaceae</taxon>
        <taxon>Actinacidiphila</taxon>
    </lineage>
</organism>
<evidence type="ECO:0000259" key="3">
    <source>
        <dbReference type="Pfam" id="PF23771"/>
    </source>
</evidence>